<keyword evidence="3 5" id="KW-0808">Transferase</keyword>
<accession>A0A1N7K4H4</accession>
<dbReference type="AlphaFoldDB" id="A0A1N7K4H4"/>
<dbReference type="Proteomes" id="UP000186156">
    <property type="component" value="Unassembled WGS sequence"/>
</dbReference>
<proteinExistence type="inferred from homology"/>
<feature type="transmembrane region" description="Helical" evidence="4">
    <location>
        <begin position="370"/>
        <end position="393"/>
    </location>
</feature>
<evidence type="ECO:0000256" key="1">
    <source>
        <dbReference type="ARBA" id="ARBA00006739"/>
    </source>
</evidence>
<evidence type="ECO:0000256" key="3">
    <source>
        <dbReference type="ARBA" id="ARBA00022679"/>
    </source>
</evidence>
<dbReference type="PANTHER" id="PTHR43630:SF1">
    <property type="entry name" value="POLY-BETA-1,6-N-ACETYL-D-GLUCOSAMINE SYNTHASE"/>
    <property type="match status" value="1"/>
</dbReference>
<dbReference type="Pfam" id="PF13641">
    <property type="entry name" value="Glyco_tranf_2_3"/>
    <property type="match status" value="1"/>
</dbReference>
<dbReference type="CDD" id="cd06438">
    <property type="entry name" value="EpsO_like"/>
    <property type="match status" value="1"/>
</dbReference>
<keyword evidence="2" id="KW-0328">Glycosyltransferase</keyword>
<comment type="similarity">
    <text evidence="1">Belongs to the glycosyltransferase 2 family.</text>
</comment>
<dbReference type="STRING" id="252246.SAMN05421799_101343"/>
<keyword evidence="4" id="KW-1133">Transmembrane helix</keyword>
<reference evidence="6" key="1">
    <citation type="submission" date="2017-01" db="EMBL/GenBank/DDBJ databases">
        <authorList>
            <person name="Varghese N."/>
            <person name="Submissions S."/>
        </authorList>
    </citation>
    <scope>NUCLEOTIDE SEQUENCE [LARGE SCALE GENOMIC DNA]</scope>
    <source>
        <strain evidence="6">DSM 16176</strain>
    </source>
</reference>
<gene>
    <name evidence="5" type="ORF">SAMN05421799_101343</name>
</gene>
<keyword evidence="4" id="KW-0472">Membrane</keyword>
<evidence type="ECO:0000256" key="4">
    <source>
        <dbReference type="SAM" id="Phobius"/>
    </source>
</evidence>
<name>A0A1N7K4H4_9BACL</name>
<dbReference type="OrthoDB" id="9797391at2"/>
<evidence type="ECO:0000313" key="5">
    <source>
        <dbReference type="EMBL" id="SIS56354.1"/>
    </source>
</evidence>
<sequence length="417" mass="48524">MTLIYLLWDTFYNALKLVTGLVAVYQIVLSIYGLWHRRRTITHAPQKRFAIIIPAHNEECVIGPLLESLKRQTYPKRLYDVHVIADNCTDRTAERARSHGAIVHVRENRAEQGKGYAIEWMLARLRDMDAHYDAIVMFDADNLVHPDFLAMMNDHLCSGDRVIQGYLDTKNPFDSWISVSLAISYWFDNRLWQYARQRLNLPCTLGGTGLCIDYPLLQEMGWKATGLTEDLEFGIRCVRRGIIPVWAHDARVYDEKPTSFAASFRQRLRWQQGHFQCAREHLLPMFVEGLRERNLAKIDMAIYLFQPMRSMLLFAGAMIVLGLHYLSPDPTDAATNPAALVVTNLWVAVNVILFLEIPLAMLLERVNWRAYFALPLLPFFLWTWGPVTLQAYFTRSNRTWYHTVHKRAIRLDELRER</sequence>
<dbReference type="GO" id="GO:0016757">
    <property type="term" value="F:glycosyltransferase activity"/>
    <property type="evidence" value="ECO:0007669"/>
    <property type="project" value="UniProtKB-KW"/>
</dbReference>
<feature type="transmembrane region" description="Helical" evidence="4">
    <location>
        <begin position="301"/>
        <end position="326"/>
    </location>
</feature>
<keyword evidence="4" id="KW-0812">Transmembrane</keyword>
<evidence type="ECO:0000256" key="2">
    <source>
        <dbReference type="ARBA" id="ARBA00022676"/>
    </source>
</evidence>
<dbReference type="PANTHER" id="PTHR43630">
    <property type="entry name" value="POLY-BETA-1,6-N-ACETYL-D-GLUCOSAMINE SYNTHASE"/>
    <property type="match status" value="1"/>
</dbReference>
<dbReference type="InterPro" id="IPR029044">
    <property type="entry name" value="Nucleotide-diphossugar_trans"/>
</dbReference>
<feature type="transmembrane region" description="Helical" evidence="4">
    <location>
        <begin position="12"/>
        <end position="35"/>
    </location>
</feature>
<dbReference type="Gene3D" id="3.90.550.10">
    <property type="entry name" value="Spore Coat Polysaccharide Biosynthesis Protein SpsA, Chain A"/>
    <property type="match status" value="1"/>
</dbReference>
<dbReference type="SUPFAM" id="SSF53448">
    <property type="entry name" value="Nucleotide-diphospho-sugar transferases"/>
    <property type="match status" value="1"/>
</dbReference>
<organism evidence="5 6">
    <name type="scientific">Alicyclobacillus vulcanalis</name>
    <dbReference type="NCBI Taxonomy" id="252246"/>
    <lineage>
        <taxon>Bacteria</taxon>
        <taxon>Bacillati</taxon>
        <taxon>Bacillota</taxon>
        <taxon>Bacilli</taxon>
        <taxon>Bacillales</taxon>
        <taxon>Alicyclobacillaceae</taxon>
        <taxon>Alicyclobacillus</taxon>
    </lineage>
</organism>
<dbReference type="EMBL" id="FTOO01000001">
    <property type="protein sequence ID" value="SIS56354.1"/>
    <property type="molecule type" value="Genomic_DNA"/>
</dbReference>
<feature type="transmembrane region" description="Helical" evidence="4">
    <location>
        <begin position="338"/>
        <end position="363"/>
    </location>
</feature>
<evidence type="ECO:0000313" key="6">
    <source>
        <dbReference type="Proteomes" id="UP000186156"/>
    </source>
</evidence>
<keyword evidence="6" id="KW-1185">Reference proteome</keyword>
<protein>
    <submittedName>
        <fullName evidence="5">Glycosyltransferase, catalytic subunit of cellulose synthase and poly-beta-1,6-N-acetylglucosamine synthase</fullName>
    </submittedName>
</protein>
<dbReference type="RefSeq" id="WP_076344403.1">
    <property type="nucleotide sequence ID" value="NZ_FTOO01000001.1"/>
</dbReference>